<protein>
    <recommendedName>
        <fullName evidence="3">DUF4336 domain-containing protein</fullName>
    </recommendedName>
</protein>
<sequence length="319" mass="34916">MAASLSCTACRPAAQPWRTTKPQGRAQSSQAIKRGDVCIVRAALQEEKIITADAVTADLRKYRSLLPPFFSRATTLEEYDKDGLWSMTQPFNLLGLDIKLRMVIARLPDGSLLLVNPIAPTPELLEQLAGLGGEVKHILLPSASPEHWMYSTALSNQFPEATLWAAPGLLEGRGLPIPFFQRMVSSIRPRSKVMGVDPLPPELEGQVETELLAVPFFIEMAVVLPQYRALLLADTGFCMSAEDYAGASKANVDAASKMGVWDRLGPVTRNVFEANPKVGKEWVDAVLARSNWDVVIPAHATAPIADGPRAFKDCFDFLF</sequence>
<organism evidence="1 2">
    <name type="scientific">Chlorella vulgaris</name>
    <name type="common">Green alga</name>
    <dbReference type="NCBI Taxonomy" id="3077"/>
    <lineage>
        <taxon>Eukaryota</taxon>
        <taxon>Viridiplantae</taxon>
        <taxon>Chlorophyta</taxon>
        <taxon>core chlorophytes</taxon>
        <taxon>Trebouxiophyceae</taxon>
        <taxon>Chlorellales</taxon>
        <taxon>Chlorellaceae</taxon>
        <taxon>Chlorella clade</taxon>
        <taxon>Chlorella</taxon>
    </lineage>
</organism>
<accession>A0A9D4THL9</accession>
<evidence type="ECO:0000313" key="1">
    <source>
        <dbReference type="EMBL" id="KAI3425842.1"/>
    </source>
</evidence>
<dbReference type="SUPFAM" id="SSF56281">
    <property type="entry name" value="Metallo-hydrolase/oxidoreductase"/>
    <property type="match status" value="1"/>
</dbReference>
<reference evidence="1" key="2">
    <citation type="submission" date="2020-11" db="EMBL/GenBank/DDBJ databases">
        <authorList>
            <person name="Cecchin M."/>
            <person name="Marcolungo L."/>
            <person name="Rossato M."/>
            <person name="Girolomoni L."/>
            <person name="Cosentino E."/>
            <person name="Cuine S."/>
            <person name="Li-Beisson Y."/>
            <person name="Delledonne M."/>
            <person name="Ballottari M."/>
        </authorList>
    </citation>
    <scope>NUCLEOTIDE SEQUENCE</scope>
    <source>
        <strain evidence="1">211/11P</strain>
        <tissue evidence="1">Whole cell</tissue>
    </source>
</reference>
<keyword evidence="2" id="KW-1185">Reference proteome</keyword>
<reference evidence="1" key="1">
    <citation type="journal article" date="2019" name="Plant J.">
        <title>Chlorella vulgaris genome assembly and annotation reveals the molecular basis for metabolic acclimation to high light conditions.</title>
        <authorList>
            <person name="Cecchin M."/>
            <person name="Marcolungo L."/>
            <person name="Rossato M."/>
            <person name="Girolomoni L."/>
            <person name="Cosentino E."/>
            <person name="Cuine S."/>
            <person name="Li-Beisson Y."/>
            <person name="Delledonne M."/>
            <person name="Ballottari M."/>
        </authorList>
    </citation>
    <scope>NUCLEOTIDE SEQUENCE</scope>
    <source>
        <strain evidence="1">211/11P</strain>
    </source>
</reference>
<dbReference type="PANTHER" id="PTHR33835">
    <property type="entry name" value="YALI0C07656P"/>
    <property type="match status" value="1"/>
</dbReference>
<dbReference type="InterPro" id="IPR036866">
    <property type="entry name" value="RibonucZ/Hydroxyglut_hydro"/>
</dbReference>
<evidence type="ECO:0000313" key="2">
    <source>
        <dbReference type="Proteomes" id="UP001055712"/>
    </source>
</evidence>
<dbReference type="AlphaFoldDB" id="A0A9D4THL9"/>
<gene>
    <name evidence="1" type="ORF">D9Q98_007816</name>
</gene>
<dbReference type="InterPro" id="IPR025638">
    <property type="entry name" value="DUF4336"/>
</dbReference>
<dbReference type="PANTHER" id="PTHR33835:SF2">
    <property type="entry name" value="LYSINE-TRNA LIGASE"/>
    <property type="match status" value="1"/>
</dbReference>
<name>A0A9D4THL9_CHLVU</name>
<dbReference type="Pfam" id="PF14234">
    <property type="entry name" value="DUF4336"/>
    <property type="match status" value="1"/>
</dbReference>
<evidence type="ECO:0008006" key="3">
    <source>
        <dbReference type="Google" id="ProtNLM"/>
    </source>
</evidence>
<dbReference type="OrthoDB" id="421671at2759"/>
<comment type="caution">
    <text evidence="1">The sequence shown here is derived from an EMBL/GenBank/DDBJ whole genome shotgun (WGS) entry which is preliminary data.</text>
</comment>
<proteinExistence type="predicted"/>
<dbReference type="Proteomes" id="UP001055712">
    <property type="component" value="Unassembled WGS sequence"/>
</dbReference>
<dbReference type="EMBL" id="SIDB01000011">
    <property type="protein sequence ID" value="KAI3425842.1"/>
    <property type="molecule type" value="Genomic_DNA"/>
</dbReference>